<dbReference type="AlphaFoldDB" id="A0A9W6Z0D7"/>
<keyword evidence="7" id="KW-0175">Coiled coil</keyword>
<evidence type="ECO:0000313" key="10">
    <source>
        <dbReference type="EMBL" id="GMG39214.1"/>
    </source>
</evidence>
<evidence type="ECO:0000256" key="8">
    <source>
        <dbReference type="SAM" id="MobiDB-lite"/>
    </source>
</evidence>
<dbReference type="SUPFAM" id="SSF69065">
    <property type="entry name" value="RNase III domain-like"/>
    <property type="match status" value="1"/>
</dbReference>
<organism evidence="10 11">
    <name type="scientific">Ambrosiozyma monospora</name>
    <name type="common">Yeast</name>
    <name type="synonym">Endomycopsis monosporus</name>
    <dbReference type="NCBI Taxonomy" id="43982"/>
    <lineage>
        <taxon>Eukaryota</taxon>
        <taxon>Fungi</taxon>
        <taxon>Dikarya</taxon>
        <taxon>Ascomycota</taxon>
        <taxon>Saccharomycotina</taxon>
        <taxon>Pichiomycetes</taxon>
        <taxon>Pichiales</taxon>
        <taxon>Pichiaceae</taxon>
        <taxon>Ambrosiozyma</taxon>
    </lineage>
</organism>
<feature type="coiled-coil region" evidence="7">
    <location>
        <begin position="116"/>
        <end position="143"/>
    </location>
</feature>
<gene>
    <name evidence="10" type="ORF">Amon01_000515600</name>
</gene>
<feature type="compositionally biased region" description="Basic residues" evidence="8">
    <location>
        <begin position="30"/>
        <end position="46"/>
    </location>
</feature>
<dbReference type="PANTHER" id="PTHR14950:SF37">
    <property type="entry name" value="ENDORIBONUCLEASE DICER"/>
    <property type="match status" value="1"/>
</dbReference>
<dbReference type="SMART" id="SM00535">
    <property type="entry name" value="RIBOc"/>
    <property type="match status" value="1"/>
</dbReference>
<keyword evidence="6" id="KW-0694">RNA-binding</keyword>
<feature type="compositionally biased region" description="Basic and acidic residues" evidence="8">
    <location>
        <begin position="1"/>
        <end position="11"/>
    </location>
</feature>
<name>A0A9W6Z0D7_AMBMO</name>
<dbReference type="EC" id="3.1.26.3" evidence="2"/>
<dbReference type="PROSITE" id="PS00517">
    <property type="entry name" value="RNASE_3_1"/>
    <property type="match status" value="1"/>
</dbReference>
<evidence type="ECO:0000256" key="3">
    <source>
        <dbReference type="ARBA" id="ARBA00022722"/>
    </source>
</evidence>
<feature type="region of interest" description="Disordered" evidence="8">
    <location>
        <begin position="1"/>
        <end position="84"/>
    </location>
</feature>
<dbReference type="InterPro" id="IPR040540">
    <property type="entry name" value="RNase_3_N"/>
</dbReference>
<dbReference type="CDD" id="cd00593">
    <property type="entry name" value="RIBOc"/>
    <property type="match status" value="1"/>
</dbReference>
<evidence type="ECO:0000256" key="6">
    <source>
        <dbReference type="ARBA" id="ARBA00022884"/>
    </source>
</evidence>
<protein>
    <recommendedName>
        <fullName evidence="2">ribonuclease III</fullName>
        <ecNumber evidence="2">3.1.26.3</ecNumber>
    </recommendedName>
</protein>
<dbReference type="GO" id="GO:0034475">
    <property type="term" value="P:U4 snRNA 3'-end processing"/>
    <property type="evidence" value="ECO:0007669"/>
    <property type="project" value="UniProtKB-ARBA"/>
</dbReference>
<dbReference type="PROSITE" id="PS50142">
    <property type="entry name" value="RNASE_3_2"/>
    <property type="match status" value="1"/>
</dbReference>
<proteinExistence type="predicted"/>
<dbReference type="GO" id="GO:0003723">
    <property type="term" value="F:RNA binding"/>
    <property type="evidence" value="ECO:0007669"/>
    <property type="project" value="UniProtKB-KW"/>
</dbReference>
<feature type="compositionally biased region" description="Basic and acidic residues" evidence="8">
    <location>
        <begin position="47"/>
        <end position="57"/>
    </location>
</feature>
<dbReference type="FunFam" id="1.10.1520.10:FF:000001">
    <property type="entry name" value="Ribonuclease 3"/>
    <property type="match status" value="1"/>
</dbReference>
<evidence type="ECO:0000256" key="5">
    <source>
        <dbReference type="ARBA" id="ARBA00022801"/>
    </source>
</evidence>
<evidence type="ECO:0000259" key="9">
    <source>
        <dbReference type="PROSITE" id="PS50142"/>
    </source>
</evidence>
<evidence type="ECO:0000256" key="7">
    <source>
        <dbReference type="SAM" id="Coils"/>
    </source>
</evidence>
<sequence>MGIKQKGEKIHKDKKSVKKSKVKKSENKQKTKKEKKAKSEKKHKKKNETSHDQEGGHNDSIGAPVVKVHQEAKESKNTDDAKLVNQVEKPIKETGKALNSHDDPQTTVPVLTSADIIALEYNMKKLQDSIKELIEKAPNQQQLDSFITSVNEKSKNNVDEKENSAVLITLARSMQRIKLASKLKTMLEDKKLNLFEQIANFDENSKLDDGSNIELSISKSNNLDESASENASESYPPPIPEIVDPLIKAQVFTHKSFVSQPYLTKQARANSSYERLEFLGDAVLQTASTEILFKRYTSANEGELSSLRSHLVRNTTLVQFSKLYGLDTHLQITLQKASNGEPETIGMKIIADIFEAYVGALYLETGDYPMILKWFKALVEPELQHFDSKINLKDNRGANYTFNSAVTVPTLADRVAVKTSGDYAKEEAIDEMAKVKLYALIGTARSKPVYKIKTRGNGQGKLYVVNCLMNNEVIGTGSVRSRIQQE</sequence>
<keyword evidence="5" id="KW-0378">Hydrolase</keyword>
<comment type="caution">
    <text evidence="10">The sequence shown here is derived from an EMBL/GenBank/DDBJ whole genome shotgun (WGS) entry which is preliminary data.</text>
</comment>
<dbReference type="PANTHER" id="PTHR14950">
    <property type="entry name" value="DICER-RELATED"/>
    <property type="match status" value="1"/>
</dbReference>
<feature type="compositionally biased region" description="Basic residues" evidence="8">
    <location>
        <begin position="12"/>
        <end position="22"/>
    </location>
</feature>
<dbReference type="Proteomes" id="UP001165063">
    <property type="component" value="Unassembled WGS sequence"/>
</dbReference>
<keyword evidence="11" id="KW-1185">Reference proteome</keyword>
<dbReference type="Pfam" id="PF00636">
    <property type="entry name" value="Ribonuclease_3"/>
    <property type="match status" value="1"/>
</dbReference>
<feature type="compositionally biased region" description="Basic and acidic residues" evidence="8">
    <location>
        <begin position="68"/>
        <end position="82"/>
    </location>
</feature>
<evidence type="ECO:0000313" key="11">
    <source>
        <dbReference type="Proteomes" id="UP001165063"/>
    </source>
</evidence>
<dbReference type="GO" id="GO:0004525">
    <property type="term" value="F:ribonuclease III activity"/>
    <property type="evidence" value="ECO:0007669"/>
    <property type="project" value="UniProtKB-EC"/>
</dbReference>
<evidence type="ECO:0000256" key="2">
    <source>
        <dbReference type="ARBA" id="ARBA00012177"/>
    </source>
</evidence>
<evidence type="ECO:0000256" key="4">
    <source>
        <dbReference type="ARBA" id="ARBA00022759"/>
    </source>
</evidence>
<dbReference type="GO" id="GO:0030847">
    <property type="term" value="P:termination of RNA polymerase II transcription, exosome-dependent"/>
    <property type="evidence" value="ECO:0007669"/>
    <property type="project" value="UniProtKB-ARBA"/>
</dbReference>
<reference evidence="10" key="1">
    <citation type="submission" date="2023-04" db="EMBL/GenBank/DDBJ databases">
        <title>Ambrosiozyma monospora NBRC 1965.</title>
        <authorList>
            <person name="Ichikawa N."/>
            <person name="Sato H."/>
            <person name="Tonouchi N."/>
        </authorList>
    </citation>
    <scope>NUCLEOTIDE SEQUENCE</scope>
    <source>
        <strain evidence="10">NBRC 1965</strain>
    </source>
</reference>
<dbReference type="GO" id="GO:0034963">
    <property type="term" value="P:box C/D sno(s)RNA processing"/>
    <property type="evidence" value="ECO:0007669"/>
    <property type="project" value="UniProtKB-ARBA"/>
</dbReference>
<dbReference type="InterPro" id="IPR000999">
    <property type="entry name" value="RNase_III_dom"/>
</dbReference>
<dbReference type="Pfam" id="PF18497">
    <property type="entry name" value="RNase_3_N"/>
    <property type="match status" value="1"/>
</dbReference>
<dbReference type="OrthoDB" id="2392202at2759"/>
<evidence type="ECO:0000256" key="1">
    <source>
        <dbReference type="ARBA" id="ARBA00000109"/>
    </source>
</evidence>
<comment type="catalytic activity">
    <reaction evidence="1">
        <text>Endonucleolytic cleavage to 5'-phosphomonoester.</text>
        <dbReference type="EC" id="3.1.26.3"/>
    </reaction>
</comment>
<dbReference type="EMBL" id="BSXU01002740">
    <property type="protein sequence ID" value="GMG39214.1"/>
    <property type="molecule type" value="Genomic_DNA"/>
</dbReference>
<accession>A0A9W6Z0D7</accession>
<dbReference type="Gene3D" id="1.10.1520.10">
    <property type="entry name" value="Ribonuclease III domain"/>
    <property type="match status" value="1"/>
</dbReference>
<dbReference type="InterPro" id="IPR036389">
    <property type="entry name" value="RNase_III_sf"/>
</dbReference>
<dbReference type="Gene3D" id="3.30.160.20">
    <property type="match status" value="1"/>
</dbReference>
<feature type="domain" description="RNase III" evidence="9">
    <location>
        <begin position="250"/>
        <end position="366"/>
    </location>
</feature>
<keyword evidence="3" id="KW-0540">Nuclease</keyword>
<keyword evidence="4" id="KW-0255">Endonuclease</keyword>